<reference evidence="1" key="1">
    <citation type="journal article" date="2020" name="Stud. Mycol.">
        <title>101 Dothideomycetes genomes: a test case for predicting lifestyles and emergence of pathogens.</title>
        <authorList>
            <person name="Haridas S."/>
            <person name="Albert R."/>
            <person name="Binder M."/>
            <person name="Bloem J."/>
            <person name="Labutti K."/>
            <person name="Salamov A."/>
            <person name="Andreopoulos B."/>
            <person name="Baker S."/>
            <person name="Barry K."/>
            <person name="Bills G."/>
            <person name="Bluhm B."/>
            <person name="Cannon C."/>
            <person name="Castanera R."/>
            <person name="Culley D."/>
            <person name="Daum C."/>
            <person name="Ezra D."/>
            <person name="Gonzalez J."/>
            <person name="Henrissat B."/>
            <person name="Kuo A."/>
            <person name="Liang C."/>
            <person name="Lipzen A."/>
            <person name="Lutzoni F."/>
            <person name="Magnuson J."/>
            <person name="Mondo S."/>
            <person name="Nolan M."/>
            <person name="Ohm R."/>
            <person name="Pangilinan J."/>
            <person name="Park H.-J."/>
            <person name="Ramirez L."/>
            <person name="Alfaro M."/>
            <person name="Sun H."/>
            <person name="Tritt A."/>
            <person name="Yoshinaga Y."/>
            <person name="Zwiers L.-H."/>
            <person name="Turgeon B."/>
            <person name="Goodwin S."/>
            <person name="Spatafora J."/>
            <person name="Crous P."/>
            <person name="Grigoriev I."/>
        </authorList>
    </citation>
    <scope>NUCLEOTIDE SEQUENCE</scope>
    <source>
        <strain evidence="1">ATCC 200398</strain>
    </source>
</reference>
<accession>A0ACB6QCV1</accession>
<organism evidence="1 2">
    <name type="scientific">Lindgomyces ingoldianus</name>
    <dbReference type="NCBI Taxonomy" id="673940"/>
    <lineage>
        <taxon>Eukaryota</taxon>
        <taxon>Fungi</taxon>
        <taxon>Dikarya</taxon>
        <taxon>Ascomycota</taxon>
        <taxon>Pezizomycotina</taxon>
        <taxon>Dothideomycetes</taxon>
        <taxon>Pleosporomycetidae</taxon>
        <taxon>Pleosporales</taxon>
        <taxon>Lindgomycetaceae</taxon>
        <taxon>Lindgomyces</taxon>
    </lineage>
</organism>
<dbReference type="EMBL" id="MU003543">
    <property type="protein sequence ID" value="KAF2463942.1"/>
    <property type="molecule type" value="Genomic_DNA"/>
</dbReference>
<keyword evidence="2" id="KW-1185">Reference proteome</keyword>
<comment type="caution">
    <text evidence="1">The sequence shown here is derived from an EMBL/GenBank/DDBJ whole genome shotgun (WGS) entry which is preliminary data.</text>
</comment>
<dbReference type="Proteomes" id="UP000799755">
    <property type="component" value="Unassembled WGS sequence"/>
</dbReference>
<name>A0ACB6QCV1_9PLEO</name>
<protein>
    <submittedName>
        <fullName evidence="1">Uncharacterized protein</fullName>
    </submittedName>
</protein>
<gene>
    <name evidence="1" type="ORF">BDR25DRAFT_244050</name>
</gene>
<proteinExistence type="predicted"/>
<sequence>MCSQTQSPLFGVIPAEIRNEIFWLALQEFDNPETLYPRETYYTRPGQMGPKRIEVALLRTCKRVYEETKVIPLSNTVACIYLGSQMRAPKDYIRVGEVFELHHIRRFRAQYWSALKHVHILAQLYALNAQNIHHVFLQNHLRPAISPSTVTITIRYTDWWYWEQNTAHQLTVHEVVEWGRMLFPDSVTEIVLELETIETKVKEVDAIVAMITRTPHQWAFGRRDGIRMLPSLKKGVKEWKWQGPTTFGERSRVSRDHIIYPHHPKGDTMGYVVKALTWVPEALTRGGPSSGE</sequence>
<evidence type="ECO:0000313" key="1">
    <source>
        <dbReference type="EMBL" id="KAF2463942.1"/>
    </source>
</evidence>
<evidence type="ECO:0000313" key="2">
    <source>
        <dbReference type="Proteomes" id="UP000799755"/>
    </source>
</evidence>